<protein>
    <recommendedName>
        <fullName evidence="3">Bridge-like lipid transfer protein family member 1 C-terminal domain-containing protein</fullName>
    </recommendedName>
</protein>
<feature type="region of interest" description="Disordered" evidence="1">
    <location>
        <begin position="2916"/>
        <end position="2940"/>
    </location>
</feature>
<keyword evidence="2" id="KW-0812">Transmembrane</keyword>
<feature type="compositionally biased region" description="Polar residues" evidence="1">
    <location>
        <begin position="4669"/>
        <end position="4681"/>
    </location>
</feature>
<feature type="region of interest" description="Disordered" evidence="1">
    <location>
        <begin position="2482"/>
        <end position="2505"/>
    </location>
</feature>
<accession>A0AAV8VRC8</accession>
<evidence type="ECO:0000313" key="5">
    <source>
        <dbReference type="Proteomes" id="UP001159042"/>
    </source>
</evidence>
<dbReference type="Pfam" id="PF20413">
    <property type="entry name" value="BLTP1_N"/>
    <property type="match status" value="1"/>
</dbReference>
<reference evidence="4 5" key="1">
    <citation type="journal article" date="2023" name="Insect Mol. Biol.">
        <title>Genome sequencing provides insights into the evolution of gene families encoding plant cell wall-degrading enzymes in longhorned beetles.</title>
        <authorList>
            <person name="Shin N.R."/>
            <person name="Okamura Y."/>
            <person name="Kirsch R."/>
            <person name="Pauchet Y."/>
        </authorList>
    </citation>
    <scope>NUCLEOTIDE SEQUENCE [LARGE SCALE GENOMIC DNA]</scope>
    <source>
        <strain evidence="4">EAD_L_NR</strain>
    </source>
</reference>
<feature type="region of interest" description="Disordered" evidence="1">
    <location>
        <begin position="721"/>
        <end position="742"/>
    </location>
</feature>
<feature type="region of interest" description="Disordered" evidence="1">
    <location>
        <begin position="4393"/>
        <end position="4425"/>
    </location>
</feature>
<dbReference type="InterPro" id="IPR033616">
    <property type="entry name" value="BLTP1"/>
</dbReference>
<keyword evidence="2" id="KW-0472">Membrane</keyword>
<name>A0AAV8VRC8_9CUCU</name>
<feature type="region of interest" description="Disordered" evidence="1">
    <location>
        <begin position="2743"/>
        <end position="2775"/>
    </location>
</feature>
<dbReference type="InterPro" id="IPR056741">
    <property type="entry name" value="BLTP1_M"/>
</dbReference>
<dbReference type="SMART" id="SM01220">
    <property type="entry name" value="FSA_C"/>
    <property type="match status" value="1"/>
</dbReference>
<dbReference type="InterPro" id="IPR056742">
    <property type="entry name" value="BLTP1_C"/>
</dbReference>
<feature type="region of interest" description="Disordered" evidence="1">
    <location>
        <begin position="2789"/>
        <end position="2812"/>
    </location>
</feature>
<feature type="region of interest" description="Disordered" evidence="1">
    <location>
        <begin position="3896"/>
        <end position="3919"/>
    </location>
</feature>
<comment type="caution">
    <text evidence="4">The sequence shown here is derived from an EMBL/GenBank/DDBJ whole genome shotgun (WGS) entry which is preliminary data.</text>
</comment>
<feature type="region of interest" description="Disordered" evidence="1">
    <location>
        <begin position="4442"/>
        <end position="4463"/>
    </location>
</feature>
<evidence type="ECO:0000313" key="4">
    <source>
        <dbReference type="EMBL" id="KAJ8916684.1"/>
    </source>
</evidence>
<feature type="compositionally biased region" description="Low complexity" evidence="1">
    <location>
        <begin position="1021"/>
        <end position="1031"/>
    </location>
</feature>
<keyword evidence="5" id="KW-1185">Reference proteome</keyword>
<feature type="region of interest" description="Disordered" evidence="1">
    <location>
        <begin position="3083"/>
        <end position="3111"/>
    </location>
</feature>
<feature type="region of interest" description="Disordered" evidence="1">
    <location>
        <begin position="3785"/>
        <end position="3853"/>
    </location>
</feature>
<feature type="compositionally biased region" description="Polar residues" evidence="1">
    <location>
        <begin position="1402"/>
        <end position="1418"/>
    </location>
</feature>
<dbReference type="Proteomes" id="UP001159042">
    <property type="component" value="Unassembled WGS sequence"/>
</dbReference>
<dbReference type="EMBL" id="JANEYG010000041">
    <property type="protein sequence ID" value="KAJ8916684.1"/>
    <property type="molecule type" value="Genomic_DNA"/>
</dbReference>
<feature type="compositionally biased region" description="Basic and acidic residues" evidence="1">
    <location>
        <begin position="2115"/>
        <end position="2136"/>
    </location>
</feature>
<evidence type="ECO:0000259" key="3">
    <source>
        <dbReference type="SMART" id="SM01220"/>
    </source>
</evidence>
<evidence type="ECO:0000256" key="1">
    <source>
        <dbReference type="SAM" id="MobiDB-lite"/>
    </source>
</evidence>
<feature type="region of interest" description="Disordered" evidence="1">
    <location>
        <begin position="2413"/>
        <end position="2441"/>
    </location>
</feature>
<proteinExistence type="predicted"/>
<dbReference type="PANTHER" id="PTHR31640:SF1">
    <property type="entry name" value="BRIDGE-LIKE LIPID TRANSFER PROTEIN FAMILY MEMBER 1"/>
    <property type="match status" value="1"/>
</dbReference>
<evidence type="ECO:0000256" key="2">
    <source>
        <dbReference type="SAM" id="Phobius"/>
    </source>
</evidence>
<feature type="compositionally biased region" description="Polar residues" evidence="1">
    <location>
        <begin position="2487"/>
        <end position="2499"/>
    </location>
</feature>
<feature type="region of interest" description="Disordered" evidence="1">
    <location>
        <begin position="1015"/>
        <end position="1052"/>
    </location>
</feature>
<feature type="region of interest" description="Disordered" evidence="1">
    <location>
        <begin position="4650"/>
        <end position="4685"/>
    </location>
</feature>
<feature type="region of interest" description="Disordered" evidence="1">
    <location>
        <begin position="4838"/>
        <end position="4858"/>
    </location>
</feature>
<feature type="compositionally biased region" description="Low complexity" evidence="1">
    <location>
        <begin position="2796"/>
        <end position="2812"/>
    </location>
</feature>
<feature type="compositionally biased region" description="Basic and acidic residues" evidence="1">
    <location>
        <begin position="4409"/>
        <end position="4425"/>
    </location>
</feature>
<feature type="transmembrane region" description="Helical" evidence="2">
    <location>
        <begin position="57"/>
        <end position="77"/>
    </location>
</feature>
<feature type="compositionally biased region" description="Low complexity" evidence="1">
    <location>
        <begin position="3844"/>
        <end position="3853"/>
    </location>
</feature>
<feature type="compositionally biased region" description="Polar residues" evidence="1">
    <location>
        <begin position="3896"/>
        <end position="3918"/>
    </location>
</feature>
<feature type="region of interest" description="Disordered" evidence="1">
    <location>
        <begin position="1590"/>
        <end position="1610"/>
    </location>
</feature>
<feature type="region of interest" description="Disordered" evidence="1">
    <location>
        <begin position="3964"/>
        <end position="3997"/>
    </location>
</feature>
<organism evidence="4 5">
    <name type="scientific">Exocentrus adspersus</name>
    <dbReference type="NCBI Taxonomy" id="1586481"/>
    <lineage>
        <taxon>Eukaryota</taxon>
        <taxon>Metazoa</taxon>
        <taxon>Ecdysozoa</taxon>
        <taxon>Arthropoda</taxon>
        <taxon>Hexapoda</taxon>
        <taxon>Insecta</taxon>
        <taxon>Pterygota</taxon>
        <taxon>Neoptera</taxon>
        <taxon>Endopterygota</taxon>
        <taxon>Coleoptera</taxon>
        <taxon>Polyphaga</taxon>
        <taxon>Cucujiformia</taxon>
        <taxon>Chrysomeloidea</taxon>
        <taxon>Cerambycidae</taxon>
        <taxon>Lamiinae</taxon>
        <taxon>Acanthocinini</taxon>
        <taxon>Exocentrus</taxon>
    </lineage>
</organism>
<dbReference type="Pfam" id="PF25040">
    <property type="entry name" value="BLTP1_C"/>
    <property type="match status" value="3"/>
</dbReference>
<feature type="compositionally biased region" description="Low complexity" evidence="1">
    <location>
        <begin position="3803"/>
        <end position="3819"/>
    </location>
</feature>
<dbReference type="InterPro" id="IPR047104">
    <property type="entry name" value="BLTP1_N"/>
</dbReference>
<dbReference type="PANTHER" id="PTHR31640">
    <property type="entry name" value="TRANSMEMBRANE PROTEIN KIAA1109"/>
    <property type="match status" value="1"/>
</dbReference>
<dbReference type="Pfam" id="PF25039">
    <property type="entry name" value="BLTP1_M"/>
    <property type="match status" value="2"/>
</dbReference>
<feature type="compositionally biased region" description="Basic and acidic residues" evidence="1">
    <location>
        <begin position="4028"/>
        <end position="4051"/>
    </location>
</feature>
<gene>
    <name evidence="4" type="ORF">NQ315_000329</name>
</gene>
<feature type="region of interest" description="Disordered" evidence="1">
    <location>
        <begin position="1401"/>
        <end position="1449"/>
    </location>
</feature>
<feature type="domain" description="Bridge-like lipid transfer protein family member 1 C-terminal" evidence="3">
    <location>
        <begin position="4456"/>
        <end position="5047"/>
    </location>
</feature>
<feature type="compositionally biased region" description="Polar residues" evidence="1">
    <location>
        <begin position="4450"/>
        <end position="4463"/>
    </location>
</feature>
<keyword evidence="2" id="KW-1133">Transmembrane helix</keyword>
<feature type="compositionally biased region" description="Basic and acidic residues" evidence="1">
    <location>
        <begin position="4838"/>
        <end position="4848"/>
    </location>
</feature>
<dbReference type="GO" id="GO:0098793">
    <property type="term" value="C:presynapse"/>
    <property type="evidence" value="ECO:0007669"/>
    <property type="project" value="GOC"/>
</dbReference>
<feature type="compositionally biased region" description="Polar residues" evidence="1">
    <location>
        <begin position="3985"/>
        <end position="3997"/>
    </location>
</feature>
<feature type="compositionally biased region" description="Basic and acidic residues" evidence="1">
    <location>
        <begin position="2085"/>
        <end position="2095"/>
    </location>
</feature>
<dbReference type="GO" id="GO:0048488">
    <property type="term" value="P:synaptic vesicle endocytosis"/>
    <property type="evidence" value="ECO:0007669"/>
    <property type="project" value="TreeGrafter"/>
</dbReference>
<feature type="compositionally biased region" description="Basic and acidic residues" evidence="1">
    <location>
        <begin position="2743"/>
        <end position="2766"/>
    </location>
</feature>
<sequence>MKLNVPSQLTVIYPDTEAIMDPTTTPLNYFEEPEMSMANSSLNPHVNLENLKMDSNFAMLLCSLVFAVAWVIYITYYNSRLVGYIITKIMNRFFISEGYFKIGSLTMNALSGKIMFRDVVYLTHDYTVRVQDGYLIFRWWRSYVPKDVSEDLSHSDTRLSVMLNGFELHVFNRSEMYARLEKIFGLGSNIFPNNNYDNKLAQDIERAENETEAAQKKAAKKQKPEAAMAKTWRDLIPVIKCDVSSSRLVFGNRLVPTTLSITFEESHFVYSTKPAVCTLDRFMHFVKCKAENVKVMLAPSPKYTGMLDDPPRYMGEGFVLMSSNDLELYFYMDEPGVVPEEPVLITLANGDIVESSPPQWGVDIKCGKGTDFSYGPWADRQREHLFKFFYPQDYMPMEVTKAPKPGEKRQMQSFDVRLLMQNDATIDILFTKDKETNAVHVNVGAGSYLEVTIPWITLQDGYTTKINGQLLHLEATTSLQFRDFVGSETLEFCVLCHYPLVWNDHQLWEVNLTGCKATVHLIFFHKWFFTDLMNDWASKQRPDVMHFVPYTWRFGLTLKHCELMTLVNQYNWIDCSSVGQRHRLENTQLALCAHFLHLSFDLPFDEFLPETVPVNLAIQGESIDLSLFIPEFHTSRNIVAALEKYAKVLSKDGSTTKKTEVIPKWRNVCQNSVGWVDFWWVPIGAINIVYTYHPCPPLGPKPQADISTPVKEEILLSPMRFPHQRKNRKRSPDGTQKFDPTSLKADTVSVELEIGPSVILLYGTALKNFMNFKENIFGEDQVFSDMQHRSTSDNGSNSELKSEDSSANIPLELREDFDHRYYRPLEVDVSVIMHDVQAHLLKSCTEKDPPCPVILVERVGFEMKKRYDQTELQLLLSPAVLLVSDNVNRCSRDKHLNQGKLSLSSLQIRGHAMFSDVGQSLDQDTIEYAWLVEIQLGKLSGKLTTPQLYSILACLETLILLLSDKENELNSPKDDLILSQPVAKKKSSHFTQNVHVQHVQQAIQQLLQPKNNANVQNKTAQSGGTTNNQKQNTKKKEDDKKGSVRSSVPPEESPELFNVHKLKYKLCRVAIDAVDFWLVESGAALQLWVSPIRLASCNLHGKQVSSGLSCIVYSMSLRQLLWHPHKYNHSKLNSDNADLWLEVGAVNFGPLILESAISSDIKDQNLHNLQQKFLKMHDDKLRKLWFLWPELNKTIGKCGCTGGCVFFGSNKNGTRFFKPSKKDLEEGVNVAAFRINEPGKDPGFGQSILHEGMLIFRTPPYILNEITLQDTLTRSKPAKKRCESPQVALERERSLDMDTHVHASPNGIGDRRVSRRFSSTSIKSSLLKEVPYSRLIETCPANLPTKLDSDSKLQCEKSKLAVSGNGTEPLPKNSVSDSKLAVDYFNAPPIVDIKEPYALTRSGPSSDMSVSPQSFNASESHHSLGARISSDEKLQNEVQRTTSMSSENHSEAFYSADEDINLNSRSSSLRNSILSAGDGGFMRHDSNSVPPQRKKFSSELSIVTDRNGVHPYKSLGPLPAPSSAPESHITRLSSHRSDHEIHTPEHRSFTVCKPLQDHQRTVQGLVTPHRYPSGRSISPKVLPSSAPLGVEVNSNPASKDSILNDTLDDSSDSYSNTSYVSAVGSQEDFTLVDLHMQVNRLIVDSPMLMSSYVTHLSQVRCNNWNSMGHGDQFSQPLFEKNQEDKLAYVGGRFVPNMDTLVDGITSLKMASKSDAACNNKTPTSPYIYVWDQEEVENESGSFQEEELLSCQTEAGCRTIVIVKLKGDLDVMISPLLLETLQRYIDALTPTVAHLHPLTIINHLHTSCIGQIESANVLKTTENVGKLCQPPVGDGKVKDIGIYEETVKTQLQAAIFLPKVRTVNVTLLQVSIVEEIISFSALDNIKDLTCVSLFSVCFDNITAKLHCDKQAKEVLQKFLRPAVVRSGSKKGANKAKLLLGFQTNTNSDVIQGEPVFIESCEKQQQQLVVCLNIGKAHAQLRRLRNESSILDDAIITAIPTYKSKVLFTPTKVRTLHRGVEYYLQPPSNENNVSESDEISTEDKLGFIMFECGLEGITLKVVKKSQFENMECEVSVDAAIADVGKSRENLDNSETRSAHATPKMTEGRASVKNHTPKLNERDRKSNLEEDNSKQDAECSSREQAILAKDSGNVSSCIIEFKVVWFNFAAPPRAPITRKIDYTRLDWNLLSTASPAINAWMNPSNRLAIRVVHMVRTMYRRSTATVACLMAEALEGQRITLSKSRYGKLTPLAQTLQEDPSLQLCSILQKFYLDCDPGYIEINLRESEIPQLFTLRQGVIVLSRQWKNTLYTPLMPQHTGKTRIKPMNVTIAVPDFQEEACMTDGEASGNEEPDITDEHARLLHAGIILKPNAHRNMVPPRDTQTCMHHSPRMQCFAESSVHTPQVAVVSGGVESVLTSPSPPVPHRKRKKSLPPSQPPNSSRASVVLPLLTNANIFAAAKRSNDDNICYGTLREDRTVINMGSDPSEVCSHSSPDLPSSPTHRALGHTHSSEDLYSWMAKQDAVTSNLEGRLESKIDTLHTESSGEAGTLLKENEPPVEAPLYPIQDSVRLLDANQIFQPLLSGLGVMPQQLRFTTMSDSSKSCGQRCYYSRRARFQFLLGGQHGDHEDRYSGVGAREGGEKKGKNKTKRLYIDINTDESPAFVCERIAVELEIDRMTDMAVSEMMKTKNVLYISRGQLKNHTSTVINFTIGVRYIHQRVNMPLLRLLHQISNMYQNVKDTQNELREQQPVEVRRSKTSASDHGDIKHHSSTSDIHYPATDVSKQLSLKISDPGSYTSQQKPIISPSPSIRSRPQSLAQKLRSTGKSVKGYVNLSEGAGTPLTMSSPSGSALEHITVSSDKSTGRCWKTIYYLLELYANMPDTKTIKHRFSIGANDISEHYKGNRKYDILTEEMKSNEDVDKPDVAPTLSFARDSNEPKTATSNEHTKLVVFGLAKIHRTRLLATLSGLKLEAEITSLHSSLTCRKKSVPQILECSLTGQVGRTMIVLLEGVAPNQQTVVKITIGKSQALYSSITKRQKDKNSGLLTVGAVNIDIPQHPVALHGMVTRGSKQLSSTLQELRVTRASSRLSKGVQPDEEQQSSPNHQTREVPTQAAAVSKASVQEKSFLQPLVMQFSVILQSLSITAALLPSLQAQYKMDQVNSTGFTGSKAKFTIDLPHHSLSFTTKLPQGYNQTEKAEANLPSEASIALPAVHVTAEYIPENAAAGLKDGVHGPEGVVFRQGGYLSANADIGVFEHSLTTDLLNHLVFVQKVFMKEVNEVVQKVYGGERPVPIWLEDSEEPSTLNRLLFSLVIKIQRIQLTATTAGSSAVRLETGAVVFELSNRVQNVSRSTQSSTTARLFGKAQVDLNLSLGQIIRNAVFEEADTEYQPVAFFNTRIGLRNAFQDEIVEGEDKEVVLITLKRPLIYIQPVAVDKAILVWLNYKNAYDYWNEKRANLNKEVLSATQQVYEKFQLGQLTSQLSAPHLGTLFLQLTVEDMGICLPLNPLPLASWSQRNVYEDSRGAVVVTLENTSISACSSGSLVSKGKFSNLCLRFAEDFENSLDDWKPDMTDSSIMNLCVVSDGTYEVCSRTITAKQPNENAKWFLNVQWQMEGVDIHLDTNVGKQLSALGYTLTMLTGVEDTAIPVDYDSDENDQTDGTRASQESILPAFMYDPNLDNRSRSKLIEKEMNEQAKIINDLRSLGASHGTIELEMKRLHELETMVYKDFRRDMIQKLRRQSMRASSIKGKFGLGSKPNTFRSKSFMVPSPMPEGRDRSKSLVVVPSTIHENGGSPDCTKLGTNTASSYESSPRSGPSRSASLRVKTVESGPRVTFSDTQTMGRQKSLPSASSDLSLPETQLDWVDQLDIDGDRVTLRKKLPASYESVEGSLLLDSFTKEQQPSTPYQATNSQSTLNQKPQEPNIDLELDVKVFINSGKCVLHTKDPVRDEEIKLNRMRKDRSCSAGLLEFPSSSSPDAIRKNKEKLTSQSSSSKLRNTPHGNLIDLTIFHIPGMDVKLQYQSKVITDESTSDRTEASPDFDRAFGHSPHGDSEQIRIDKAFKRQETHPVDVKSKYFDNYELKSSSSMHGISNPNYGHSPTSSKTSLDDLQFGNSTPQQENQRTFTGIPFNKKTGIKKASLFAWMTLQSVPEETIISPHILEFLEQTLEPIPVKTLNETDTALLSTDQDLTNYGNYVYASFPVDVIVYFHMQPSTFRFSCLPVSRVECLLQLPSLDIVFSSKRAEDELFYSEFGDGTNSAATAVGGLSVTGCLSDFSVYIFHPYGGKKSALKEAQWSPLSDSERKDSLSINVEFVKFHLSRSRMLNFKQESTKGKATDQSRAVIRFSTIVDIGSASFKYDMRRLTEILAFPKAWYRRSIVRRMFLGDLSMSAPFNEEEEVTSSQNASPGLSRGHERSSRTEKSPLLNNKDRLKLNLDPEFARHKLKDVGKGMSSDSTQGDTPSPSEYKNLTAWETLVLFAVNFKKLNVHMNMGNVMGNVSWLTKDFRSDGRLSIGSTGHKNLYIGLGLGGSGLDAKGGDIHIREEPNVEPDHTVGLRLHALELRLDYMATSVLMCRVSDLNVNLRDEWRLDRATSRDSFIPTRRPASIFIHGVLNWDQLQMMISKSTTADLLKMFNKLEEFFSQQFNSSKRAFSGFAGSRPPRGPSQKVTRDASSIPTQQSTTSDARHHRHWQKVLAYVAGLQLSTMHVPLPPFGTVLGGTMELRGNNISLACFHGINFKSKSWALFSLKEPCINFNTESQEIPSALATDDIPKQDVHIVQTLTCSLGLSTYKTHLSMATVCKVSRSVIFPPQFKSLQEWFHYAFANSQIDEVDRFPSLEREKTDSIERSRSSSASPKLADPNHNREVIFALPSLQLHLKTEHLQAADVPDLSEEKPCVECSFITEFEDHIFVTVDAEAFFFLHDLITSYVKEKERVVNDWCLGGLERRMHSDVDKPKPSLETPSKKGSIDVDIFAKDWRNYNCKTWHLEPTVRLLSVAGKYIEPYGIDYILQKLGFSHARTTIPKWMQRGFMDPLDAILAVLTLRMVHVVKGDGNKDKEKAVEAKK</sequence>
<feature type="region of interest" description="Disordered" evidence="1">
    <location>
        <begin position="4025"/>
        <end position="4051"/>
    </location>
</feature>
<feature type="region of interest" description="Disordered" evidence="1">
    <location>
        <begin position="2085"/>
        <end position="2136"/>
    </location>
</feature>
<feature type="compositionally biased region" description="Polar residues" evidence="1">
    <location>
        <begin position="1436"/>
        <end position="1447"/>
    </location>
</feature>